<organism evidence="2 3">
    <name type="scientific">Ohtaekwangia kribbensis</name>
    <dbReference type="NCBI Taxonomy" id="688913"/>
    <lineage>
        <taxon>Bacteria</taxon>
        <taxon>Pseudomonadati</taxon>
        <taxon>Bacteroidota</taxon>
        <taxon>Cytophagia</taxon>
        <taxon>Cytophagales</taxon>
        <taxon>Fulvivirgaceae</taxon>
        <taxon>Ohtaekwangia</taxon>
    </lineage>
</organism>
<name>A0ABW3K1I4_9BACT</name>
<dbReference type="InterPro" id="IPR011990">
    <property type="entry name" value="TPR-like_helical_dom_sf"/>
</dbReference>
<dbReference type="PANTHER" id="PTHR45588">
    <property type="entry name" value="TPR DOMAIN-CONTAINING PROTEIN"/>
    <property type="match status" value="1"/>
</dbReference>
<feature type="repeat" description="TPR" evidence="1">
    <location>
        <begin position="79"/>
        <end position="112"/>
    </location>
</feature>
<evidence type="ECO:0000313" key="3">
    <source>
        <dbReference type="Proteomes" id="UP001597112"/>
    </source>
</evidence>
<dbReference type="SUPFAM" id="SSF48452">
    <property type="entry name" value="TPR-like"/>
    <property type="match status" value="2"/>
</dbReference>
<dbReference type="RefSeq" id="WP_377577444.1">
    <property type="nucleotide sequence ID" value="NZ_JBHTKA010000001.1"/>
</dbReference>
<dbReference type="PROSITE" id="PS50005">
    <property type="entry name" value="TPR"/>
    <property type="match status" value="1"/>
</dbReference>
<dbReference type="PANTHER" id="PTHR45588:SF1">
    <property type="entry name" value="WW DOMAIN-CONTAINING PROTEIN"/>
    <property type="match status" value="1"/>
</dbReference>
<keyword evidence="1" id="KW-0802">TPR repeat</keyword>
<proteinExistence type="predicted"/>
<protein>
    <recommendedName>
        <fullName evidence="4">Tetratricopeptide repeat protein</fullName>
    </recommendedName>
</protein>
<sequence>MKKNIPLKAVLLLLLSTIILWSWKRSDGPDKIVYTKPVETRITMCGSFQPYFLDTTYTARILPGLGNLHYPVTTTSIKAQEFFEQGLRLVYAFNHWEAIQAFREAIRIDPEFAMGYWGLALAYGPNLNDVNPKDRERIAYESVQKAKARMGVISQVEKDLIAAMAARYNGKAYDNRDSLNRSYAEAMLKLTRIYPDDAEVQTLCADAIMNTMPWDYWNKDGSPKPETATAKNVLELALKKHPEHPGAHHLYIHLVEASPSPELALPSAKFLETAMPGAGHLLHMPTHIYIRTGQYARSIEWNVKAVQVDEDYLSASANQGMYRMGYYPHNIDFISFSSYMEGRSAMGIQNAMKLAYKGSMITESNPVIAQYYSVEPMLAFVRFGKWNDILSLAAPHRDMVYMNAIWRFARGIAFVRAKNIDQASIELVKLDSLSKHEALKSVYFSFNPASDIVQVPLHILKGELLLKQNKLNEGLAALQDAVKAETNLRYMEPPDWKIPSRHFLGAALYDAGKFAEAEQVYMEDLKVNRENGWSLLGLQLSQQKQGKKTDATTIAKRFSKSWKNSDVVVTASRY</sequence>
<dbReference type="EMBL" id="JBHTKA010000001">
    <property type="protein sequence ID" value="MFD0999281.1"/>
    <property type="molecule type" value="Genomic_DNA"/>
</dbReference>
<dbReference type="InterPro" id="IPR019734">
    <property type="entry name" value="TPR_rpt"/>
</dbReference>
<keyword evidence="3" id="KW-1185">Reference proteome</keyword>
<accession>A0ABW3K1I4</accession>
<dbReference type="Proteomes" id="UP001597112">
    <property type="component" value="Unassembled WGS sequence"/>
</dbReference>
<dbReference type="SMART" id="SM00028">
    <property type="entry name" value="TPR"/>
    <property type="match status" value="3"/>
</dbReference>
<evidence type="ECO:0000313" key="2">
    <source>
        <dbReference type="EMBL" id="MFD0999281.1"/>
    </source>
</evidence>
<reference evidence="3" key="1">
    <citation type="journal article" date="2019" name="Int. J. Syst. Evol. Microbiol.">
        <title>The Global Catalogue of Microorganisms (GCM) 10K type strain sequencing project: providing services to taxonomists for standard genome sequencing and annotation.</title>
        <authorList>
            <consortium name="The Broad Institute Genomics Platform"/>
            <consortium name="The Broad Institute Genome Sequencing Center for Infectious Disease"/>
            <person name="Wu L."/>
            <person name="Ma J."/>
        </authorList>
    </citation>
    <scope>NUCLEOTIDE SEQUENCE [LARGE SCALE GENOMIC DNA]</scope>
    <source>
        <strain evidence="3">CCUG 58938</strain>
    </source>
</reference>
<comment type="caution">
    <text evidence="2">The sequence shown here is derived from an EMBL/GenBank/DDBJ whole genome shotgun (WGS) entry which is preliminary data.</text>
</comment>
<gene>
    <name evidence="2" type="ORF">ACFQ21_08185</name>
</gene>
<evidence type="ECO:0000256" key="1">
    <source>
        <dbReference type="PROSITE-ProRule" id="PRU00339"/>
    </source>
</evidence>
<dbReference type="Gene3D" id="1.25.40.10">
    <property type="entry name" value="Tetratricopeptide repeat domain"/>
    <property type="match status" value="2"/>
</dbReference>
<evidence type="ECO:0008006" key="4">
    <source>
        <dbReference type="Google" id="ProtNLM"/>
    </source>
</evidence>